<dbReference type="GO" id="GO:0016491">
    <property type="term" value="F:oxidoreductase activity"/>
    <property type="evidence" value="ECO:0007669"/>
    <property type="project" value="UniProtKB-KW"/>
</dbReference>
<dbReference type="Pfam" id="PF09995">
    <property type="entry name" value="MPAB_Lcp_cat"/>
    <property type="match status" value="1"/>
</dbReference>
<evidence type="ECO:0000313" key="2">
    <source>
        <dbReference type="EMBL" id="MFD1889937.1"/>
    </source>
</evidence>
<name>A0ABW4RUU3_9ACTN</name>
<keyword evidence="2" id="KW-0560">Oxidoreductase</keyword>
<dbReference type="Proteomes" id="UP001597326">
    <property type="component" value="Unassembled WGS sequence"/>
</dbReference>
<sequence>MASPLEKVRTHAADFLRARVAGPDAQERAHRIWGVAGERRFSPADPIWQVNQDPAMYAGGVCALFLQSLHPGPMKAVAQHDNYQSDPWGRLQRISNHIAVTTYAPLPDVERQFAVVRAVHDRVSGVDDLGRPYAANDPELLRWVHVAETWSFLTAYQRWGRGHLDAARADEYVAQSAEGGAALGATGLPLDVAALEQQLEDFRPQLACTPDALEVVDFLTHRAPLPAVARPGYRMVISGGKALLPSWAREMLQLPTAQRVVRSQAVLGRAATSLVGWALVAPDGSHDRLR</sequence>
<dbReference type="PANTHER" id="PTHR36151:SF3">
    <property type="entry name" value="ER-BOUND OXYGENASE MPAB_MPAB'_RUBBER OXYGENASE CATALYTIC DOMAIN-CONTAINING PROTEIN"/>
    <property type="match status" value="1"/>
</dbReference>
<organism evidence="2 3">
    <name type="scientific">Luteococcus peritonei</name>
    <dbReference type="NCBI Taxonomy" id="88874"/>
    <lineage>
        <taxon>Bacteria</taxon>
        <taxon>Bacillati</taxon>
        <taxon>Actinomycetota</taxon>
        <taxon>Actinomycetes</taxon>
        <taxon>Propionibacteriales</taxon>
        <taxon>Propionibacteriaceae</taxon>
        <taxon>Luteococcus</taxon>
    </lineage>
</organism>
<dbReference type="EC" id="1.-.-.-" evidence="2"/>
<proteinExistence type="predicted"/>
<dbReference type="RefSeq" id="WP_343872863.1">
    <property type="nucleotide sequence ID" value="NZ_BAAAIX010000013.1"/>
</dbReference>
<evidence type="ECO:0000259" key="1">
    <source>
        <dbReference type="Pfam" id="PF09995"/>
    </source>
</evidence>
<evidence type="ECO:0000313" key="3">
    <source>
        <dbReference type="Proteomes" id="UP001597326"/>
    </source>
</evidence>
<dbReference type="PANTHER" id="PTHR36151">
    <property type="entry name" value="BLR2777 PROTEIN"/>
    <property type="match status" value="1"/>
</dbReference>
<dbReference type="InterPro" id="IPR018713">
    <property type="entry name" value="MPAB/Lcp_cat_dom"/>
</dbReference>
<gene>
    <name evidence="2" type="ORF">ACFSCS_07005</name>
</gene>
<comment type="caution">
    <text evidence="2">The sequence shown here is derived from an EMBL/GenBank/DDBJ whole genome shotgun (WGS) entry which is preliminary data.</text>
</comment>
<accession>A0ABW4RUU3</accession>
<protein>
    <submittedName>
        <fullName evidence="2">Oxygenase MpaB family protein</fullName>
        <ecNumber evidence="2">1.-.-.-</ecNumber>
    </submittedName>
</protein>
<reference evidence="3" key="1">
    <citation type="journal article" date="2019" name="Int. J. Syst. Evol. Microbiol.">
        <title>The Global Catalogue of Microorganisms (GCM) 10K type strain sequencing project: providing services to taxonomists for standard genome sequencing and annotation.</title>
        <authorList>
            <consortium name="The Broad Institute Genomics Platform"/>
            <consortium name="The Broad Institute Genome Sequencing Center for Infectious Disease"/>
            <person name="Wu L."/>
            <person name="Ma J."/>
        </authorList>
    </citation>
    <scope>NUCLEOTIDE SEQUENCE [LARGE SCALE GENOMIC DNA]</scope>
    <source>
        <strain evidence="3">CAIM 431</strain>
    </source>
</reference>
<feature type="domain" description="ER-bound oxygenase mpaB/mpaB'/Rubber oxygenase catalytic" evidence="1">
    <location>
        <begin position="48"/>
        <end position="269"/>
    </location>
</feature>
<dbReference type="EMBL" id="JBHUFZ010000016">
    <property type="protein sequence ID" value="MFD1889937.1"/>
    <property type="molecule type" value="Genomic_DNA"/>
</dbReference>
<keyword evidence="3" id="KW-1185">Reference proteome</keyword>